<dbReference type="SUPFAM" id="SSF82153">
    <property type="entry name" value="FAS1 domain"/>
    <property type="match status" value="1"/>
</dbReference>
<evidence type="ECO:0000256" key="4">
    <source>
        <dbReference type="SAM" id="SignalP"/>
    </source>
</evidence>
<evidence type="ECO:0000256" key="1">
    <source>
        <dbReference type="ARBA" id="ARBA00008668"/>
    </source>
</evidence>
<feature type="domain" description="FAS1" evidence="5">
    <location>
        <begin position="375"/>
        <end position="513"/>
    </location>
</feature>
<organism evidence="6 7">
    <name type="scientific">Ceratodon purpureus</name>
    <name type="common">Fire moss</name>
    <name type="synonym">Dicranum purpureum</name>
    <dbReference type="NCBI Taxonomy" id="3225"/>
    <lineage>
        <taxon>Eukaryota</taxon>
        <taxon>Viridiplantae</taxon>
        <taxon>Streptophyta</taxon>
        <taxon>Embryophyta</taxon>
        <taxon>Bryophyta</taxon>
        <taxon>Bryophytina</taxon>
        <taxon>Bryopsida</taxon>
        <taxon>Dicranidae</taxon>
        <taxon>Pseudoditrichales</taxon>
        <taxon>Ditrichaceae</taxon>
        <taxon>Ceratodon</taxon>
    </lineage>
</organism>
<dbReference type="InterPro" id="IPR001087">
    <property type="entry name" value="GDSL"/>
</dbReference>
<sequence length="518" mass="56338">MGIGGTLTLVLLAVLTSAAIFNSVDAQKTTLLFAFGDSYADVGNRAKRGPNVGKGWVYPYGITWPQPRPAGRYSDGKTQTDWFADLLGLPIYPPPYLYSAGQDTSSGVNFAVGGSGVVYDNGQVSLGAQVDNFELFLRTDPYSKAELANSLTLVSVVGNDYLYFTGKTSAELFVFIERVVSGIQANLQRLYDLGLRNVMVANMFEIDCMPAFTASNGYTKCTGDYIPFVQVHNAFLLGAVQSINTNNPGARFIILDQFATFNRLITDGRNAGFKDGLKPCCAGTSNVTSCGDVDPSGKWLYTVCKHRGEAIFWDQMHPTMWAWHYIVGLYINEPRYLLLADAPTLKQWLQINDAVQEPVAAPMAPPDLSSAAGQVQAAFNYLLDKPQYSEALGLLQSLNMDALLSQYSSQVVTVFLPTNDAFTATDRAFIDRVFAQNKVNDVALYHVVKGYYDVNALVTGKPSSLASMTGEQVPVFYPPQGVFVGVNQQAKVIDGNLYTAPGQMVIHGIDHVLMPSGV</sequence>
<gene>
    <name evidence="6" type="ORF">KC19_2G275500</name>
</gene>
<dbReference type="InterPro" id="IPR036378">
    <property type="entry name" value="FAS1_dom_sf"/>
</dbReference>
<keyword evidence="7" id="KW-1185">Reference proteome</keyword>
<feature type="signal peptide" evidence="4">
    <location>
        <begin position="1"/>
        <end position="26"/>
    </location>
</feature>
<dbReference type="AlphaFoldDB" id="A0A8T0J1W5"/>
<dbReference type="EMBL" id="CM026422">
    <property type="protein sequence ID" value="KAG0588871.1"/>
    <property type="molecule type" value="Genomic_DNA"/>
</dbReference>
<keyword evidence="3" id="KW-0443">Lipid metabolism</keyword>
<reference evidence="6" key="1">
    <citation type="submission" date="2020-06" db="EMBL/GenBank/DDBJ databases">
        <title>WGS assembly of Ceratodon purpureus strain R40.</title>
        <authorList>
            <person name="Carey S.B."/>
            <person name="Jenkins J."/>
            <person name="Shu S."/>
            <person name="Lovell J.T."/>
            <person name="Sreedasyam A."/>
            <person name="Maumus F."/>
            <person name="Tiley G.P."/>
            <person name="Fernandez-Pozo N."/>
            <person name="Barry K."/>
            <person name="Chen C."/>
            <person name="Wang M."/>
            <person name="Lipzen A."/>
            <person name="Daum C."/>
            <person name="Saski C.A."/>
            <person name="Payton A.C."/>
            <person name="Mcbreen J.C."/>
            <person name="Conrad R.E."/>
            <person name="Kollar L.M."/>
            <person name="Olsson S."/>
            <person name="Huttunen S."/>
            <person name="Landis J.B."/>
            <person name="Wickett N.J."/>
            <person name="Johnson M.G."/>
            <person name="Rensing S.A."/>
            <person name="Grimwood J."/>
            <person name="Schmutz J."/>
            <person name="Mcdaniel S.F."/>
        </authorList>
    </citation>
    <scope>NUCLEOTIDE SEQUENCE</scope>
    <source>
        <strain evidence="6">R40</strain>
    </source>
</reference>
<accession>A0A8T0J1W5</accession>
<protein>
    <recommendedName>
        <fullName evidence="5">FAS1 domain-containing protein</fullName>
    </recommendedName>
</protein>
<dbReference type="SMART" id="SM00554">
    <property type="entry name" value="FAS1"/>
    <property type="match status" value="1"/>
</dbReference>
<feature type="chain" id="PRO_5035889417" description="FAS1 domain-containing protein" evidence="4">
    <location>
        <begin position="27"/>
        <end position="518"/>
    </location>
</feature>
<evidence type="ECO:0000313" key="7">
    <source>
        <dbReference type="Proteomes" id="UP000822688"/>
    </source>
</evidence>
<dbReference type="InterPro" id="IPR036514">
    <property type="entry name" value="SGNH_hydro_sf"/>
</dbReference>
<evidence type="ECO:0000313" key="6">
    <source>
        <dbReference type="EMBL" id="KAG0588871.1"/>
    </source>
</evidence>
<comment type="similarity">
    <text evidence="1">Belongs to the 'GDSL' lipolytic enzyme family.</text>
</comment>
<dbReference type="Gene3D" id="3.40.50.1110">
    <property type="entry name" value="SGNH hydrolase"/>
    <property type="match status" value="1"/>
</dbReference>
<dbReference type="Pfam" id="PF02469">
    <property type="entry name" value="Fasciclin"/>
    <property type="match status" value="1"/>
</dbReference>
<keyword evidence="2" id="KW-0378">Hydrolase</keyword>
<proteinExistence type="inferred from homology"/>
<dbReference type="GO" id="GO:0016788">
    <property type="term" value="F:hydrolase activity, acting on ester bonds"/>
    <property type="evidence" value="ECO:0007669"/>
    <property type="project" value="InterPro"/>
</dbReference>
<dbReference type="InterPro" id="IPR000782">
    <property type="entry name" value="FAS1_domain"/>
</dbReference>
<dbReference type="PROSITE" id="PS50213">
    <property type="entry name" value="FAS1"/>
    <property type="match status" value="1"/>
</dbReference>
<keyword evidence="4" id="KW-0732">Signal</keyword>
<dbReference type="Gene3D" id="2.30.180.10">
    <property type="entry name" value="FAS1 domain"/>
    <property type="match status" value="1"/>
</dbReference>
<evidence type="ECO:0000256" key="3">
    <source>
        <dbReference type="ARBA" id="ARBA00023098"/>
    </source>
</evidence>
<dbReference type="OrthoDB" id="1600564at2759"/>
<dbReference type="PANTHER" id="PTHR46020">
    <property type="entry name" value="OSJNBB0059K02.9 PROTEIN"/>
    <property type="match status" value="1"/>
</dbReference>
<dbReference type="GO" id="GO:0006629">
    <property type="term" value="P:lipid metabolic process"/>
    <property type="evidence" value="ECO:0007669"/>
    <property type="project" value="UniProtKB-KW"/>
</dbReference>
<comment type="caution">
    <text evidence="6">The sequence shown here is derived from an EMBL/GenBank/DDBJ whole genome shotgun (WGS) entry which is preliminary data.</text>
</comment>
<evidence type="ECO:0000259" key="5">
    <source>
        <dbReference type="PROSITE" id="PS50213"/>
    </source>
</evidence>
<dbReference type="Proteomes" id="UP000822688">
    <property type="component" value="Chromosome 2"/>
</dbReference>
<dbReference type="PANTHER" id="PTHR46020:SF4">
    <property type="entry name" value="OS04G0650200 PROTEIN"/>
    <property type="match status" value="1"/>
</dbReference>
<evidence type="ECO:0000256" key="2">
    <source>
        <dbReference type="ARBA" id="ARBA00022801"/>
    </source>
</evidence>
<name>A0A8T0J1W5_CERPU</name>
<dbReference type="Pfam" id="PF00657">
    <property type="entry name" value="Lipase_GDSL"/>
    <property type="match status" value="1"/>
</dbReference>